<sequence>MRNGLCRDRSELFDSEDPADAAEAVALCQRCPALTQCREWADRLDRRHRPPGTIAARHYRPRGRDLQSV</sequence>
<dbReference type="EMBL" id="FLQS01000078">
    <property type="protein sequence ID" value="SBS79576.1"/>
    <property type="molecule type" value="Genomic_DNA"/>
</dbReference>
<organism evidence="3">
    <name type="scientific">uncultured Mycobacterium sp</name>
    <dbReference type="NCBI Taxonomy" id="171292"/>
    <lineage>
        <taxon>Bacteria</taxon>
        <taxon>Bacillati</taxon>
        <taxon>Actinomycetota</taxon>
        <taxon>Actinomycetes</taxon>
        <taxon>Mycobacteriales</taxon>
        <taxon>Mycobacteriaceae</taxon>
        <taxon>Mycobacterium</taxon>
        <taxon>environmental samples</taxon>
    </lineage>
</organism>
<evidence type="ECO:0000259" key="2">
    <source>
        <dbReference type="PROSITE" id="PS51674"/>
    </source>
</evidence>
<evidence type="ECO:0000313" key="3">
    <source>
        <dbReference type="EMBL" id="SBS79576.1"/>
    </source>
</evidence>
<accession>A0A1Y5PLH1</accession>
<dbReference type="AlphaFoldDB" id="A0A1Y5PLH1"/>
<reference evidence="3" key="1">
    <citation type="submission" date="2016-03" db="EMBL/GenBank/DDBJ databases">
        <authorList>
            <person name="Ploux O."/>
        </authorList>
    </citation>
    <scope>NUCLEOTIDE SEQUENCE</scope>
    <source>
        <strain evidence="3">UC10</strain>
    </source>
</reference>
<protein>
    <recommendedName>
        <fullName evidence="2">4Fe-4S Wbl-type domain-containing protein</fullName>
    </recommendedName>
</protein>
<dbReference type="PROSITE" id="PS51674">
    <property type="entry name" value="4FE4S_WBL"/>
    <property type="match status" value="1"/>
</dbReference>
<dbReference type="InterPro" id="IPR034768">
    <property type="entry name" value="4FE4S_WBL"/>
</dbReference>
<proteinExistence type="predicted"/>
<gene>
    <name evidence="3" type="ORF">MHPYR_80165</name>
</gene>
<dbReference type="Pfam" id="PF02467">
    <property type="entry name" value="Whib"/>
    <property type="match status" value="1"/>
</dbReference>
<name>A0A1Y5PLH1_9MYCO</name>
<feature type="domain" description="4Fe-4S Wbl-type" evidence="2">
    <location>
        <begin position="5"/>
        <end position="64"/>
    </location>
</feature>
<evidence type="ECO:0000256" key="1">
    <source>
        <dbReference type="SAM" id="MobiDB-lite"/>
    </source>
</evidence>
<feature type="region of interest" description="Disordered" evidence="1">
    <location>
        <begin position="48"/>
        <end position="69"/>
    </location>
</feature>